<proteinExistence type="predicted"/>
<accession>A0A5C3LT13</accession>
<keyword evidence="3" id="KW-1185">Reference proteome</keyword>
<feature type="region of interest" description="Disordered" evidence="1">
    <location>
        <begin position="413"/>
        <end position="458"/>
    </location>
</feature>
<dbReference type="OrthoDB" id="2735536at2759"/>
<reference evidence="2 3" key="1">
    <citation type="journal article" date="2019" name="Nat. Ecol. Evol.">
        <title>Megaphylogeny resolves global patterns of mushroom evolution.</title>
        <authorList>
            <person name="Varga T."/>
            <person name="Krizsan K."/>
            <person name="Foldi C."/>
            <person name="Dima B."/>
            <person name="Sanchez-Garcia M."/>
            <person name="Sanchez-Ramirez S."/>
            <person name="Szollosi G.J."/>
            <person name="Szarkandi J.G."/>
            <person name="Papp V."/>
            <person name="Albert L."/>
            <person name="Andreopoulos W."/>
            <person name="Angelini C."/>
            <person name="Antonin V."/>
            <person name="Barry K.W."/>
            <person name="Bougher N.L."/>
            <person name="Buchanan P."/>
            <person name="Buyck B."/>
            <person name="Bense V."/>
            <person name="Catcheside P."/>
            <person name="Chovatia M."/>
            <person name="Cooper J."/>
            <person name="Damon W."/>
            <person name="Desjardin D."/>
            <person name="Finy P."/>
            <person name="Geml J."/>
            <person name="Haridas S."/>
            <person name="Hughes K."/>
            <person name="Justo A."/>
            <person name="Karasinski D."/>
            <person name="Kautmanova I."/>
            <person name="Kiss B."/>
            <person name="Kocsube S."/>
            <person name="Kotiranta H."/>
            <person name="LaButti K.M."/>
            <person name="Lechner B.E."/>
            <person name="Liimatainen K."/>
            <person name="Lipzen A."/>
            <person name="Lukacs Z."/>
            <person name="Mihaltcheva S."/>
            <person name="Morgado L.N."/>
            <person name="Niskanen T."/>
            <person name="Noordeloos M.E."/>
            <person name="Ohm R.A."/>
            <person name="Ortiz-Santana B."/>
            <person name="Ovrebo C."/>
            <person name="Racz N."/>
            <person name="Riley R."/>
            <person name="Savchenko A."/>
            <person name="Shiryaev A."/>
            <person name="Soop K."/>
            <person name="Spirin V."/>
            <person name="Szebenyi C."/>
            <person name="Tomsovsky M."/>
            <person name="Tulloss R.E."/>
            <person name="Uehling J."/>
            <person name="Grigoriev I.V."/>
            <person name="Vagvolgyi C."/>
            <person name="Papp T."/>
            <person name="Martin F.M."/>
            <person name="Miettinen O."/>
            <person name="Hibbett D.S."/>
            <person name="Nagy L.G."/>
        </authorList>
    </citation>
    <scope>NUCLEOTIDE SEQUENCE [LARGE SCALE GENOMIC DNA]</scope>
    <source>
        <strain evidence="2 3">CBS 166.37</strain>
    </source>
</reference>
<dbReference type="EMBL" id="ML213614">
    <property type="protein sequence ID" value="TFK36339.1"/>
    <property type="molecule type" value="Genomic_DNA"/>
</dbReference>
<organism evidence="2 3">
    <name type="scientific">Crucibulum laeve</name>
    <dbReference type="NCBI Taxonomy" id="68775"/>
    <lineage>
        <taxon>Eukaryota</taxon>
        <taxon>Fungi</taxon>
        <taxon>Dikarya</taxon>
        <taxon>Basidiomycota</taxon>
        <taxon>Agaricomycotina</taxon>
        <taxon>Agaricomycetes</taxon>
        <taxon>Agaricomycetidae</taxon>
        <taxon>Agaricales</taxon>
        <taxon>Agaricineae</taxon>
        <taxon>Nidulariaceae</taxon>
        <taxon>Crucibulum</taxon>
    </lineage>
</organism>
<evidence type="ECO:0000256" key="1">
    <source>
        <dbReference type="SAM" id="MobiDB-lite"/>
    </source>
</evidence>
<dbReference type="PANTHER" id="PTHR28058">
    <property type="entry name" value="37S RIBOSOMAL PROTEIN MRP51, MITOCHONDRIAL"/>
    <property type="match status" value="1"/>
</dbReference>
<feature type="compositionally biased region" description="Basic and acidic residues" evidence="1">
    <location>
        <begin position="438"/>
        <end position="458"/>
    </location>
</feature>
<dbReference type="Pfam" id="PF11709">
    <property type="entry name" value="Mit_ribos_Mrp51"/>
    <property type="match status" value="1"/>
</dbReference>
<gene>
    <name evidence="2" type="ORF">BDQ12DRAFT_686757</name>
</gene>
<dbReference type="InterPro" id="IPR016712">
    <property type="entry name" value="Rbsml_bS1m-like"/>
</dbReference>
<feature type="compositionally biased region" description="Basic and acidic residues" evidence="1">
    <location>
        <begin position="131"/>
        <end position="146"/>
    </location>
</feature>
<dbReference type="Proteomes" id="UP000308652">
    <property type="component" value="Unassembled WGS sequence"/>
</dbReference>
<dbReference type="PANTHER" id="PTHR28058:SF1">
    <property type="entry name" value="SMALL RIBOSOMAL SUBUNIT PROTEIN BS1M"/>
    <property type="match status" value="1"/>
</dbReference>
<name>A0A5C3LT13_9AGAR</name>
<dbReference type="STRING" id="68775.A0A5C3LT13"/>
<evidence type="ECO:0000313" key="3">
    <source>
        <dbReference type="Proteomes" id="UP000308652"/>
    </source>
</evidence>
<evidence type="ECO:0008006" key="4">
    <source>
        <dbReference type="Google" id="ProtNLM"/>
    </source>
</evidence>
<feature type="region of interest" description="Disordered" evidence="1">
    <location>
        <begin position="131"/>
        <end position="175"/>
    </location>
</feature>
<protein>
    <recommendedName>
        <fullName evidence="4">Mitochondrial ribosomal protein subunit-domain-containing protein</fullName>
    </recommendedName>
</protein>
<sequence length="458" mass="50924">MAAAATTAATVKATVHSPASPFAELLRRSRFATFDPSIKQTYYAPPSYVSRGNWGLKRPIALRRKNAFITLESFEDHAQFIEWNNAESQVRMVRRIEEMNARTRTSGTPWGKQTGTSPVLYDSDYCPASEEKLAETSDTQISDRSELGTAGPRAYGSNRGPAKQDEKKKSPTHVQPNIFAMSPKEFQRYLRKLRRLRPEFHEHLKTKAKEHNEALEHMSLYQAAQVEGNFHRSFLSDVSGKEFQDKSTHKIVQQPHYSGGLMYAAPSPLETQLWTKSKPGIILQLNEADKSSKFSSPTTQYIASFGGLAAELDAPLPGDQKPLFDPSSQQGVNLADIPEAIAPMRLSRKGVKLYMPPKVVGRKARGLEGTKIEAQVVIDRPELEKEHPKSSFANPPKTGVMEYLLNQSKQPVTKALKDTQGKRHKSKNALLNSLQDMIKPKGTKEGTGERKGAGPEGL</sequence>
<evidence type="ECO:0000313" key="2">
    <source>
        <dbReference type="EMBL" id="TFK36339.1"/>
    </source>
</evidence>
<dbReference type="AlphaFoldDB" id="A0A5C3LT13"/>